<dbReference type="STRING" id="1895771.BGO89_05305"/>
<dbReference type="AlphaFoldDB" id="A0A1M3L1A3"/>
<evidence type="ECO:0000313" key="1">
    <source>
        <dbReference type="EMBL" id="OJX58730.1"/>
    </source>
</evidence>
<evidence type="ECO:0000313" key="2">
    <source>
        <dbReference type="Proteomes" id="UP000184233"/>
    </source>
</evidence>
<sequence length="523" mass="58251">MMDVAWTEDGPVPYWRGNNTLTFDYPSGPVTIGFEFPFNPEGTIAFFDGKVYSRGSIPSPIYKEAGLPCVFTWDTSGTMPRVRSFVSGWQNPTIHNDTMTWGNWIGIQYVVKGMSNTVPRNYDLGWLEPQVCTWIDSTLCYYSGKVLFTTELAYDLQFLSFTVSDSIRRALSILPFRPGTPIFGVDATSGGNERNILIGQNYKKNVMEVFDIRPSKSPSLLYEGGELIQFWYQANDTVWCNRYGGLFVSVKGQAWRQFGTLGSLSGGNVYSMARYMDNLYMIAEGPGFGKDSSVLLRYSFHPDSSNRMDRIIAWKNPSYGAFAELVAMDSSLTITGLHDSIALATTYDGLHIDHPRFPGQITQQGRTRVVIHPLTLGSYEIATTSGRSLIPVDTISFHPYRTILGAYLMNGSIAIVTNEGTWLFPSAPMGTITNVAESESPGTTMGRLRRHDAIAIRLPYEVSAVSSPFFRNVAIYDINGQLVSSENIPPGNTGFTVDDLPRGSYFIHISQPDGFEIRHYLVE</sequence>
<dbReference type="Proteomes" id="UP000184233">
    <property type="component" value="Unassembled WGS sequence"/>
</dbReference>
<comment type="caution">
    <text evidence="1">The sequence shown here is derived from an EMBL/GenBank/DDBJ whole genome shotgun (WGS) entry which is preliminary data.</text>
</comment>
<dbReference type="NCBIfam" id="TIGR04183">
    <property type="entry name" value="Por_Secre_tail"/>
    <property type="match status" value="1"/>
</dbReference>
<dbReference type="InterPro" id="IPR026444">
    <property type="entry name" value="Secre_tail"/>
</dbReference>
<proteinExistence type="predicted"/>
<organism evidence="1 2">
    <name type="scientific">Candidatus Kapaibacterium thiocyanatum</name>
    <dbReference type="NCBI Taxonomy" id="1895771"/>
    <lineage>
        <taxon>Bacteria</taxon>
        <taxon>Pseudomonadati</taxon>
        <taxon>Candidatus Kapaibacteriota</taxon>
        <taxon>Candidatus Kapaibacteriia</taxon>
        <taxon>Candidatus Kapaibacteriales</taxon>
        <taxon>Candidatus Kapaibacteriaceae</taxon>
        <taxon>Candidatus Kapaibacterium</taxon>
    </lineage>
</organism>
<gene>
    <name evidence="1" type="ORF">BGO89_05305</name>
</gene>
<reference evidence="1 2" key="1">
    <citation type="submission" date="2016-09" db="EMBL/GenBank/DDBJ databases">
        <title>Genome-resolved meta-omics ties microbial dynamics to process performance in biotechnology for thiocyanate degradation.</title>
        <authorList>
            <person name="Kantor R.S."/>
            <person name="Huddy R.J."/>
            <person name="Iyer R."/>
            <person name="Thomas B.C."/>
            <person name="Brown C.T."/>
            <person name="Anantharaman K."/>
            <person name="Tringe S."/>
            <person name="Hettich R.L."/>
            <person name="Harrison S.T."/>
            <person name="Banfield J.F."/>
        </authorList>
    </citation>
    <scope>NUCLEOTIDE SEQUENCE [LARGE SCALE GENOMIC DNA]</scope>
    <source>
        <strain evidence="1">59-99</strain>
    </source>
</reference>
<protein>
    <recommendedName>
        <fullName evidence="3">Secretion system C-terminal sorting domain-containing protein</fullName>
    </recommendedName>
</protein>
<dbReference type="EMBL" id="MKVH01000015">
    <property type="protein sequence ID" value="OJX58730.1"/>
    <property type="molecule type" value="Genomic_DNA"/>
</dbReference>
<accession>A0A1M3L1A3</accession>
<name>A0A1M3L1A3_9BACT</name>
<evidence type="ECO:0008006" key="3">
    <source>
        <dbReference type="Google" id="ProtNLM"/>
    </source>
</evidence>